<dbReference type="InterPro" id="IPR044068">
    <property type="entry name" value="CB"/>
</dbReference>
<evidence type="ECO:0000313" key="8">
    <source>
        <dbReference type="EMBL" id="AKA35423.1"/>
    </source>
</evidence>
<evidence type="ECO:0000256" key="4">
    <source>
        <dbReference type="ARBA" id="ARBA00023172"/>
    </source>
</evidence>
<dbReference type="Gene3D" id="1.10.150.130">
    <property type="match status" value="1"/>
</dbReference>
<dbReference type="Gene3D" id="1.10.443.10">
    <property type="entry name" value="Intergrase catalytic core"/>
    <property type="match status" value="1"/>
</dbReference>
<name>A0A0D5YU86_9FLAO</name>
<evidence type="ECO:0000259" key="6">
    <source>
        <dbReference type="PROSITE" id="PS51898"/>
    </source>
</evidence>
<keyword evidence="9" id="KW-1185">Reference proteome</keyword>
<dbReference type="EMBL" id="CP011071">
    <property type="protein sequence ID" value="AKA35423.1"/>
    <property type="molecule type" value="Genomic_DNA"/>
</dbReference>
<dbReference type="GO" id="GO:0015074">
    <property type="term" value="P:DNA integration"/>
    <property type="evidence" value="ECO:0007669"/>
    <property type="project" value="UniProtKB-KW"/>
</dbReference>
<dbReference type="RefSeq" id="WP_045802086.1">
    <property type="nucleotide sequence ID" value="NZ_CP011071.1"/>
</dbReference>
<dbReference type="KEGG" id="mlt:VC82_1817"/>
<dbReference type="Proteomes" id="UP000032726">
    <property type="component" value="Chromosome"/>
</dbReference>
<dbReference type="OrthoDB" id="1068680at2"/>
<evidence type="ECO:0000256" key="2">
    <source>
        <dbReference type="ARBA" id="ARBA00022908"/>
    </source>
</evidence>
<dbReference type="PATRIC" id="fig|516051.4.peg.1873"/>
<sequence length="405" mass="46949">MSTSAKIILRKKPNAKGLYPLAIRITKDRRSTYKHIGHYIELEDWDSKNLKVKKSHSEAESLNNLIASKLSEARKGLIALQTDNKGATARQIKKEIYKPTSSLTFFDFADEHLEALEAEKKINRHSTDSAWVSYIEKYCSGRHLTFQEINERFLKKFKIYLKGSCSLTETTAMNVMVLIRLLFNRAIRDKVVSKEIYPFGKDKFKIKFPETTKTGLSGKEIKALESVTELTDMERHSLNVWLFSFYFAGMRVSDVLFIRWSQIYDGRLHYRMGKNSKLLSLKIPAKVEKILLQYIEDRVNDDDFVFPEMKKADLSDAKDIYRKKKVANKKFNDHLKKIAKRAGIQKKVTMHIARHSFGNIAGDNIHPLMLQKLYRHTDLKTTINYQANFIHKDADDALDSVVNFL</sequence>
<feature type="domain" description="Tyr recombinase" evidence="6">
    <location>
        <begin position="211"/>
        <end position="403"/>
    </location>
</feature>
<dbReference type="Pfam" id="PF17293">
    <property type="entry name" value="Arm-DNA-bind_5"/>
    <property type="match status" value="1"/>
</dbReference>
<evidence type="ECO:0000256" key="1">
    <source>
        <dbReference type="ARBA" id="ARBA00008857"/>
    </source>
</evidence>
<dbReference type="PANTHER" id="PTHR30349:SF64">
    <property type="entry name" value="PROPHAGE INTEGRASE INTD-RELATED"/>
    <property type="match status" value="1"/>
</dbReference>
<protein>
    <submittedName>
        <fullName evidence="8">Phage integrase family protein</fullName>
    </submittedName>
</protein>
<evidence type="ECO:0000256" key="5">
    <source>
        <dbReference type="PROSITE-ProRule" id="PRU01248"/>
    </source>
</evidence>
<proteinExistence type="inferred from homology"/>
<dbReference type="AlphaFoldDB" id="A0A0D5YU86"/>
<dbReference type="InterPro" id="IPR025269">
    <property type="entry name" value="SAM-like_dom"/>
</dbReference>
<dbReference type="STRING" id="516051.VC82_1817"/>
<dbReference type="HOGENOM" id="CLU_033139_0_1_10"/>
<keyword evidence="4" id="KW-0233">DNA recombination</keyword>
<keyword evidence="3 5" id="KW-0238">DNA-binding</keyword>
<dbReference type="InterPro" id="IPR013762">
    <property type="entry name" value="Integrase-like_cat_sf"/>
</dbReference>
<dbReference type="PROSITE" id="PS51900">
    <property type="entry name" value="CB"/>
    <property type="match status" value="1"/>
</dbReference>
<dbReference type="InterPro" id="IPR010998">
    <property type="entry name" value="Integrase_recombinase_N"/>
</dbReference>
<dbReference type="SUPFAM" id="SSF56349">
    <property type="entry name" value="DNA breaking-rejoining enzymes"/>
    <property type="match status" value="1"/>
</dbReference>
<gene>
    <name evidence="8" type="ORF">VC82_1817</name>
</gene>
<organism evidence="8 9">
    <name type="scientific">Flagellimonas lutaonensis</name>
    <dbReference type="NCBI Taxonomy" id="516051"/>
    <lineage>
        <taxon>Bacteria</taxon>
        <taxon>Pseudomonadati</taxon>
        <taxon>Bacteroidota</taxon>
        <taxon>Flavobacteriia</taxon>
        <taxon>Flavobacteriales</taxon>
        <taxon>Flavobacteriaceae</taxon>
        <taxon>Flagellimonas</taxon>
    </lineage>
</organism>
<dbReference type="InterPro" id="IPR002104">
    <property type="entry name" value="Integrase_catalytic"/>
</dbReference>
<evidence type="ECO:0000259" key="7">
    <source>
        <dbReference type="PROSITE" id="PS51900"/>
    </source>
</evidence>
<dbReference type="Pfam" id="PF13102">
    <property type="entry name" value="Phage_int_SAM_5"/>
    <property type="match status" value="1"/>
</dbReference>
<dbReference type="PANTHER" id="PTHR30349">
    <property type="entry name" value="PHAGE INTEGRASE-RELATED"/>
    <property type="match status" value="1"/>
</dbReference>
<feature type="domain" description="Core-binding (CB)" evidence="7">
    <location>
        <begin position="103"/>
        <end position="187"/>
    </location>
</feature>
<dbReference type="PROSITE" id="PS51898">
    <property type="entry name" value="TYR_RECOMBINASE"/>
    <property type="match status" value="1"/>
</dbReference>
<reference evidence="8 9" key="1">
    <citation type="submission" date="2015-03" db="EMBL/GenBank/DDBJ databases">
        <title>Complete genome sequence of Muricauda lutaonensis CC-HSB-11T, isolated from a coastal hot spring.</title>
        <authorList>
            <person name="Kim K.M."/>
        </authorList>
    </citation>
    <scope>NUCLEOTIDE SEQUENCE [LARGE SCALE GENOMIC DNA]</scope>
    <source>
        <strain evidence="8 9">CC-HSB-11</strain>
    </source>
</reference>
<dbReference type="GO" id="GO:0003677">
    <property type="term" value="F:DNA binding"/>
    <property type="evidence" value="ECO:0007669"/>
    <property type="project" value="UniProtKB-UniRule"/>
</dbReference>
<dbReference type="InterPro" id="IPR011010">
    <property type="entry name" value="DNA_brk_join_enz"/>
</dbReference>
<dbReference type="Pfam" id="PF00589">
    <property type="entry name" value="Phage_integrase"/>
    <property type="match status" value="1"/>
</dbReference>
<evidence type="ECO:0000313" key="9">
    <source>
        <dbReference type="Proteomes" id="UP000032726"/>
    </source>
</evidence>
<dbReference type="GO" id="GO:0006310">
    <property type="term" value="P:DNA recombination"/>
    <property type="evidence" value="ECO:0007669"/>
    <property type="project" value="UniProtKB-KW"/>
</dbReference>
<dbReference type="InterPro" id="IPR050090">
    <property type="entry name" value="Tyrosine_recombinase_XerCD"/>
</dbReference>
<comment type="similarity">
    <text evidence="1">Belongs to the 'phage' integrase family.</text>
</comment>
<keyword evidence="2" id="KW-0229">DNA integration</keyword>
<accession>A0A0D5YU86</accession>
<dbReference type="InterPro" id="IPR035386">
    <property type="entry name" value="Arm-DNA-bind_5"/>
</dbReference>
<evidence type="ECO:0000256" key="3">
    <source>
        <dbReference type="ARBA" id="ARBA00023125"/>
    </source>
</evidence>